<gene>
    <name evidence="1" type="ORF">PVAP13_2NG086046</name>
</gene>
<keyword evidence="2" id="KW-1185">Reference proteome</keyword>
<proteinExistence type="predicted"/>
<evidence type="ECO:0000313" key="1">
    <source>
        <dbReference type="EMBL" id="KAG2632372.1"/>
    </source>
</evidence>
<evidence type="ECO:0000313" key="2">
    <source>
        <dbReference type="Proteomes" id="UP000823388"/>
    </source>
</evidence>
<reference evidence="1" key="1">
    <citation type="submission" date="2020-05" db="EMBL/GenBank/DDBJ databases">
        <title>WGS assembly of Panicum virgatum.</title>
        <authorList>
            <person name="Lovell J.T."/>
            <person name="Jenkins J."/>
            <person name="Shu S."/>
            <person name="Juenger T.E."/>
            <person name="Schmutz J."/>
        </authorList>
    </citation>
    <scope>NUCLEOTIDE SEQUENCE</scope>
    <source>
        <strain evidence="1">AP13</strain>
    </source>
</reference>
<dbReference type="AlphaFoldDB" id="A0A8T0V7K3"/>
<accession>A0A8T0V7K3</accession>
<organism evidence="1 2">
    <name type="scientific">Panicum virgatum</name>
    <name type="common">Blackwell switchgrass</name>
    <dbReference type="NCBI Taxonomy" id="38727"/>
    <lineage>
        <taxon>Eukaryota</taxon>
        <taxon>Viridiplantae</taxon>
        <taxon>Streptophyta</taxon>
        <taxon>Embryophyta</taxon>
        <taxon>Tracheophyta</taxon>
        <taxon>Spermatophyta</taxon>
        <taxon>Magnoliopsida</taxon>
        <taxon>Liliopsida</taxon>
        <taxon>Poales</taxon>
        <taxon>Poaceae</taxon>
        <taxon>PACMAD clade</taxon>
        <taxon>Panicoideae</taxon>
        <taxon>Panicodae</taxon>
        <taxon>Paniceae</taxon>
        <taxon>Panicinae</taxon>
        <taxon>Panicum</taxon>
        <taxon>Panicum sect. Hiantes</taxon>
    </lineage>
</organism>
<sequence>MDVATPANRKASTGSATCLITSCSSSLERLRGDARSLARTCVLSRRWRTLPLMVSELRISVSSTCQNKGLIKEGVDLGFSHSFLSSLSLSLYLISTRGARRPPSPRKGARRWPM</sequence>
<name>A0A8T0V7K3_PANVG</name>
<protein>
    <submittedName>
        <fullName evidence="1">Uncharacterized protein</fullName>
    </submittedName>
</protein>
<dbReference type="Proteomes" id="UP000823388">
    <property type="component" value="Chromosome 2N"/>
</dbReference>
<dbReference type="EMBL" id="CM029040">
    <property type="protein sequence ID" value="KAG2632372.1"/>
    <property type="molecule type" value="Genomic_DNA"/>
</dbReference>
<comment type="caution">
    <text evidence="1">The sequence shown here is derived from an EMBL/GenBank/DDBJ whole genome shotgun (WGS) entry which is preliminary data.</text>
</comment>